<dbReference type="OrthoDB" id="9813719at2"/>
<dbReference type="InterPro" id="IPR036388">
    <property type="entry name" value="WH-like_DNA-bd_sf"/>
</dbReference>
<feature type="domain" description="Fido" evidence="8">
    <location>
        <begin position="106"/>
        <end position="255"/>
    </location>
</feature>
<dbReference type="AlphaFoldDB" id="A0A0V8QHN0"/>
<dbReference type="GO" id="GO:0051302">
    <property type="term" value="P:regulation of cell division"/>
    <property type="evidence" value="ECO:0007669"/>
    <property type="project" value="TreeGrafter"/>
</dbReference>
<dbReference type="SUPFAM" id="SSF46785">
    <property type="entry name" value="Winged helix' DNA-binding domain"/>
    <property type="match status" value="1"/>
</dbReference>
<dbReference type="GO" id="GO:0070733">
    <property type="term" value="F:AMPylase activity"/>
    <property type="evidence" value="ECO:0007669"/>
    <property type="project" value="UniProtKB-EC"/>
</dbReference>
<organism evidence="9 10">
    <name type="scientific">Acetivibrio ethanolgignens</name>
    <dbReference type="NCBI Taxonomy" id="290052"/>
    <lineage>
        <taxon>Bacteria</taxon>
        <taxon>Bacillati</taxon>
        <taxon>Bacillota</taxon>
        <taxon>Clostridia</taxon>
        <taxon>Eubacteriales</taxon>
        <taxon>Oscillospiraceae</taxon>
        <taxon>Acetivibrio</taxon>
    </lineage>
</organism>
<dbReference type="PROSITE" id="PS51459">
    <property type="entry name" value="FIDO"/>
    <property type="match status" value="1"/>
</dbReference>
<keyword evidence="3" id="KW-0547">Nucleotide-binding</keyword>
<dbReference type="InterPro" id="IPR036390">
    <property type="entry name" value="WH_DNA-bd_sf"/>
</dbReference>
<dbReference type="PANTHER" id="PTHR39560">
    <property type="entry name" value="PROTEIN ADENYLYLTRANSFERASE FIC-RELATED"/>
    <property type="match status" value="1"/>
</dbReference>
<evidence type="ECO:0000256" key="2">
    <source>
        <dbReference type="ARBA" id="ARBA00022695"/>
    </source>
</evidence>
<dbReference type="SUPFAM" id="SSF140931">
    <property type="entry name" value="Fic-like"/>
    <property type="match status" value="1"/>
</dbReference>
<keyword evidence="2" id="KW-0548">Nucleotidyltransferase</keyword>
<keyword evidence="10" id="KW-1185">Reference proteome</keyword>
<dbReference type="Gene3D" id="1.10.3290.10">
    <property type="entry name" value="Fido-like domain"/>
    <property type="match status" value="1"/>
</dbReference>
<keyword evidence="4" id="KW-0067">ATP-binding</keyword>
<dbReference type="EC" id="2.7.7.108" evidence="5"/>
<dbReference type="Pfam" id="PF13412">
    <property type="entry name" value="HTH_24"/>
    <property type="match status" value="1"/>
</dbReference>
<dbReference type="Proteomes" id="UP000054874">
    <property type="component" value="Unassembled WGS sequence"/>
</dbReference>
<dbReference type="RefSeq" id="WP_058351799.1">
    <property type="nucleotide sequence ID" value="NZ_CABMMD010000068.1"/>
</dbReference>
<evidence type="ECO:0000256" key="4">
    <source>
        <dbReference type="ARBA" id="ARBA00022840"/>
    </source>
</evidence>
<evidence type="ECO:0000256" key="1">
    <source>
        <dbReference type="ARBA" id="ARBA00022679"/>
    </source>
</evidence>
<gene>
    <name evidence="9" type="ORF">ASU35_07135</name>
</gene>
<evidence type="ECO:0000256" key="7">
    <source>
        <dbReference type="ARBA" id="ARBA00048696"/>
    </source>
</evidence>
<name>A0A0V8QHN0_9FIRM</name>
<proteinExistence type="predicted"/>
<comment type="catalytic activity">
    <reaction evidence="6">
        <text>L-threonyl-[protein] + ATP = 3-O-(5'-adenylyl)-L-threonyl-[protein] + diphosphate</text>
        <dbReference type="Rhea" id="RHEA:54292"/>
        <dbReference type="Rhea" id="RHEA-COMP:11060"/>
        <dbReference type="Rhea" id="RHEA-COMP:13847"/>
        <dbReference type="ChEBI" id="CHEBI:30013"/>
        <dbReference type="ChEBI" id="CHEBI:30616"/>
        <dbReference type="ChEBI" id="CHEBI:33019"/>
        <dbReference type="ChEBI" id="CHEBI:138113"/>
        <dbReference type="EC" id="2.7.7.108"/>
    </reaction>
</comment>
<dbReference type="STRING" id="290052.ASU35_07135"/>
<dbReference type="InterPro" id="IPR033788">
    <property type="entry name" value="VbhA-like"/>
</dbReference>
<dbReference type="InterPro" id="IPR036597">
    <property type="entry name" value="Fido-like_dom_sf"/>
</dbReference>
<dbReference type="GO" id="GO:0005524">
    <property type="term" value="F:ATP binding"/>
    <property type="evidence" value="ECO:0007669"/>
    <property type="project" value="UniProtKB-KW"/>
</dbReference>
<evidence type="ECO:0000259" key="8">
    <source>
        <dbReference type="PROSITE" id="PS51459"/>
    </source>
</evidence>
<comment type="caution">
    <text evidence="9">The sequence shown here is derived from an EMBL/GenBank/DDBJ whole genome shotgun (WGS) entry which is preliminary data.</text>
</comment>
<dbReference type="CDD" id="cd11586">
    <property type="entry name" value="VbhA_like"/>
    <property type="match status" value="1"/>
</dbReference>
<keyword evidence="1" id="KW-0808">Transferase</keyword>
<dbReference type="EMBL" id="LNAM01000068">
    <property type="protein sequence ID" value="KSV59907.1"/>
    <property type="molecule type" value="Genomic_DNA"/>
</dbReference>
<dbReference type="PANTHER" id="PTHR39560:SF1">
    <property type="entry name" value="PROTEIN ADENYLYLTRANSFERASE FIC-RELATED"/>
    <property type="match status" value="1"/>
</dbReference>
<sequence length="373" mass="43568">MSDDTKWQFELEEYIRQGEPDQIEKSEAWQTAIGLQAVDGLKTSAYLLDTAKEHIEGKINIDEAQKKIQSYYEERGSHTEIEDGTKEADIVSTRIAKLLGEKTFQFSPAEWLSIHRRLFEGVFEHAGQIRKYNITKKEWVLKGETVIYSSWNSIKETLDYDFSTEKRFSYEGLSLEESVKHLAKFASDIWQIHPFCEGNTRATAVFMIKYMKSFGFDVNNDAFENHSWYFRNALVRANYNDLKNGVHATTKFLEQFFSNLLMGTTYELKNRYMHVDYVEQRNINSQSAINEISKCKNCTLEELAILKIMAENPSITQRGLAEKLGKSERTIKSKVLLLQEKNYVRRVNGKRYGKWEVLVELFLVALQNRKWYT</sequence>
<evidence type="ECO:0000256" key="6">
    <source>
        <dbReference type="ARBA" id="ARBA00047939"/>
    </source>
</evidence>
<evidence type="ECO:0000313" key="9">
    <source>
        <dbReference type="EMBL" id="KSV59907.1"/>
    </source>
</evidence>
<reference evidence="9 10" key="1">
    <citation type="submission" date="2015-11" db="EMBL/GenBank/DDBJ databases">
        <title>Butyribacter intestini gen. nov., sp. nov., a butyric acid-producing bacterium of the family Lachnospiraceae isolated from the human faeces.</title>
        <authorList>
            <person name="Zou Y."/>
            <person name="Xue W."/>
            <person name="Luo G."/>
            <person name="Lv M."/>
        </authorList>
    </citation>
    <scope>NUCLEOTIDE SEQUENCE [LARGE SCALE GENOMIC DNA]</scope>
    <source>
        <strain evidence="9 10">ACET-33324</strain>
    </source>
</reference>
<comment type="catalytic activity">
    <reaction evidence="7">
        <text>L-tyrosyl-[protein] + ATP = O-(5'-adenylyl)-L-tyrosyl-[protein] + diphosphate</text>
        <dbReference type="Rhea" id="RHEA:54288"/>
        <dbReference type="Rhea" id="RHEA-COMP:10136"/>
        <dbReference type="Rhea" id="RHEA-COMP:13846"/>
        <dbReference type="ChEBI" id="CHEBI:30616"/>
        <dbReference type="ChEBI" id="CHEBI:33019"/>
        <dbReference type="ChEBI" id="CHEBI:46858"/>
        <dbReference type="ChEBI" id="CHEBI:83624"/>
        <dbReference type="EC" id="2.7.7.108"/>
    </reaction>
</comment>
<evidence type="ECO:0000256" key="3">
    <source>
        <dbReference type="ARBA" id="ARBA00022741"/>
    </source>
</evidence>
<dbReference type="Gene3D" id="1.10.10.10">
    <property type="entry name" value="Winged helix-like DNA-binding domain superfamily/Winged helix DNA-binding domain"/>
    <property type="match status" value="1"/>
</dbReference>
<dbReference type="InterPro" id="IPR003812">
    <property type="entry name" value="Fido"/>
</dbReference>
<evidence type="ECO:0000256" key="5">
    <source>
        <dbReference type="ARBA" id="ARBA00034531"/>
    </source>
</evidence>
<protein>
    <recommendedName>
        <fullName evidence="5">protein adenylyltransferase</fullName>
        <ecNumber evidence="5">2.7.7.108</ecNumber>
    </recommendedName>
</protein>
<accession>A0A0V8QHN0</accession>
<dbReference type="Pfam" id="PF02661">
    <property type="entry name" value="Fic"/>
    <property type="match status" value="1"/>
</dbReference>
<evidence type="ECO:0000313" key="10">
    <source>
        <dbReference type="Proteomes" id="UP000054874"/>
    </source>
</evidence>